<dbReference type="EMBL" id="BBMT01000002">
    <property type="protein sequence ID" value="GAL32667.1"/>
    <property type="molecule type" value="Genomic_DNA"/>
</dbReference>
<accession>A0A090TN45</accession>
<reference evidence="1 2" key="1">
    <citation type="submission" date="2014-09" db="EMBL/GenBank/DDBJ databases">
        <title>Vibrio maritimus JCM 19240. (C210) whole genome shotgun sequence.</title>
        <authorList>
            <person name="Sawabe T."/>
            <person name="Meirelles P."/>
            <person name="Nakanishi M."/>
            <person name="Sayaka M."/>
            <person name="Hattori M."/>
            <person name="Ohkuma M."/>
        </authorList>
    </citation>
    <scope>NUCLEOTIDE SEQUENCE [LARGE SCALE GENOMIC DNA]</scope>
    <source>
        <strain evidence="1 2">JCM 19240</strain>
    </source>
</reference>
<reference evidence="1 2" key="2">
    <citation type="submission" date="2014-09" db="EMBL/GenBank/DDBJ databases">
        <authorList>
            <consortium name="NBRP consortium"/>
            <person name="Sawabe T."/>
            <person name="Meirelles P."/>
            <person name="Nakanishi M."/>
            <person name="Sayaka M."/>
            <person name="Hattori M."/>
            <person name="Ohkuma M."/>
        </authorList>
    </citation>
    <scope>NUCLEOTIDE SEQUENCE [LARGE SCALE GENOMIC DNA]</scope>
    <source>
        <strain evidence="1 2">JCM 19240</strain>
    </source>
</reference>
<evidence type="ECO:0000313" key="2">
    <source>
        <dbReference type="Proteomes" id="UP000029224"/>
    </source>
</evidence>
<evidence type="ECO:0000313" key="1">
    <source>
        <dbReference type="EMBL" id="GAL32667.1"/>
    </source>
</evidence>
<organism evidence="1 2">
    <name type="scientific">Vibrio maritimus</name>
    <dbReference type="NCBI Taxonomy" id="990268"/>
    <lineage>
        <taxon>Bacteria</taxon>
        <taxon>Pseudomonadati</taxon>
        <taxon>Pseudomonadota</taxon>
        <taxon>Gammaproteobacteria</taxon>
        <taxon>Vibrionales</taxon>
        <taxon>Vibrionaceae</taxon>
        <taxon>Vibrio</taxon>
    </lineage>
</organism>
<protein>
    <submittedName>
        <fullName evidence="1">Uncharacterized protein</fullName>
    </submittedName>
</protein>
<sequence length="49" mass="5075">MNDKDILVLGVQAATKLDLASTALTHVSSSGTGRFIEATTVSEKPQSQG</sequence>
<keyword evidence="2" id="KW-1185">Reference proteome</keyword>
<comment type="caution">
    <text evidence="1">The sequence shown here is derived from an EMBL/GenBank/DDBJ whole genome shotgun (WGS) entry which is preliminary data.</text>
</comment>
<dbReference type="AlphaFoldDB" id="A0A090TN45"/>
<gene>
    <name evidence="1" type="ORF">JCM19240_6099</name>
</gene>
<name>A0A090TN45_9VIBR</name>
<proteinExistence type="predicted"/>
<dbReference type="Proteomes" id="UP000029224">
    <property type="component" value="Unassembled WGS sequence"/>
</dbReference>